<keyword evidence="2" id="KW-0548">Nucleotidyltransferase</keyword>
<name>A0ABQ4Y9N2_9ASTR</name>
<dbReference type="InterPro" id="IPR026960">
    <property type="entry name" value="RVT-Znf"/>
</dbReference>
<gene>
    <name evidence="2" type="ORF">Tco_0706946</name>
</gene>
<keyword evidence="2" id="KW-0808">Transferase</keyword>
<dbReference type="GO" id="GO:0003964">
    <property type="term" value="F:RNA-directed DNA polymerase activity"/>
    <property type="evidence" value="ECO:0007669"/>
    <property type="project" value="UniProtKB-KW"/>
</dbReference>
<reference evidence="2" key="2">
    <citation type="submission" date="2022-01" db="EMBL/GenBank/DDBJ databases">
        <authorList>
            <person name="Yamashiro T."/>
            <person name="Shiraishi A."/>
            <person name="Satake H."/>
            <person name="Nakayama K."/>
        </authorList>
    </citation>
    <scope>NUCLEOTIDE SEQUENCE</scope>
</reference>
<proteinExistence type="predicted"/>
<protein>
    <submittedName>
        <fullName evidence="2">RNA-directed DNA polymerase, eukaryota, reverse transcriptase zinc-binding domain protein</fullName>
    </submittedName>
</protein>
<evidence type="ECO:0000259" key="1">
    <source>
        <dbReference type="Pfam" id="PF13966"/>
    </source>
</evidence>
<dbReference type="PANTHER" id="PTHR33116:SF79">
    <property type="entry name" value="REVERSE TRANSCRIPTASE DOMAIN, ZINC FINGER, CCHC-TYPE-RELATED"/>
    <property type="match status" value="1"/>
</dbReference>
<accession>A0ABQ4Y9N2</accession>
<evidence type="ECO:0000313" key="3">
    <source>
        <dbReference type="Proteomes" id="UP001151760"/>
    </source>
</evidence>
<comment type="caution">
    <text evidence="2">The sequence shown here is derived from an EMBL/GenBank/DDBJ whole genome shotgun (WGS) entry which is preliminary data.</text>
</comment>
<dbReference type="Proteomes" id="UP001151760">
    <property type="component" value="Unassembled WGS sequence"/>
</dbReference>
<reference evidence="2" key="1">
    <citation type="journal article" date="2022" name="Int. J. Mol. Sci.">
        <title>Draft Genome of Tanacetum Coccineum: Genomic Comparison of Closely Related Tanacetum-Family Plants.</title>
        <authorList>
            <person name="Yamashiro T."/>
            <person name="Shiraishi A."/>
            <person name="Nakayama K."/>
            <person name="Satake H."/>
        </authorList>
    </citation>
    <scope>NUCLEOTIDE SEQUENCE</scope>
</reference>
<sequence length="483" mass="54759">MDICQVGLWVLVGLMRSSDLSSITVSSIEVAGSRHVICLKYMKLRIVGFHVGPRIATPSCCNIEECSIAMKEMPRKGVRDNSSLCKSTKYRGAISFVSLSRRCFKKVWFGEIWCGWIQECLRSFWGSVIVNGSPTEEFQFFKGLKQGDPLSPFIFILIMESLHISFQRVVDAGQWSNSNIDTIVHVLKCFHRASGLSINMSKSKIIGNSIVRKRGWSKLHLELGVIFLSSSFEMENEDLIDRVPMKVLQQLPKEKGGLGVSSLYALNRGLMFKWVWRFTTQKTSLWARVIKDIHGEDGKISKCSKSGNGANTSFWEDVWRGNMMLKHRYPRLYTLELNKKIDVAAKLAQASLVCSFRRDPRSGVKHSHLVDLLDMMKGISLVAMNDRWTWALEGSSDFFVALIRKLVDDKRLPDVSSQTRWIKAVPIKVNIHAWKVRLDCLPTRLNISRRGIDIASILCLICGSAVESSSHLFFDCHVAKDNF</sequence>
<keyword evidence="2" id="KW-0695">RNA-directed DNA polymerase</keyword>
<dbReference type="EMBL" id="BQNB010010206">
    <property type="protein sequence ID" value="GJS74105.1"/>
    <property type="molecule type" value="Genomic_DNA"/>
</dbReference>
<evidence type="ECO:0000313" key="2">
    <source>
        <dbReference type="EMBL" id="GJS74105.1"/>
    </source>
</evidence>
<keyword evidence="3" id="KW-1185">Reference proteome</keyword>
<organism evidence="2 3">
    <name type="scientific">Tanacetum coccineum</name>
    <dbReference type="NCBI Taxonomy" id="301880"/>
    <lineage>
        <taxon>Eukaryota</taxon>
        <taxon>Viridiplantae</taxon>
        <taxon>Streptophyta</taxon>
        <taxon>Embryophyta</taxon>
        <taxon>Tracheophyta</taxon>
        <taxon>Spermatophyta</taxon>
        <taxon>Magnoliopsida</taxon>
        <taxon>eudicotyledons</taxon>
        <taxon>Gunneridae</taxon>
        <taxon>Pentapetalae</taxon>
        <taxon>asterids</taxon>
        <taxon>campanulids</taxon>
        <taxon>Asterales</taxon>
        <taxon>Asteraceae</taxon>
        <taxon>Asteroideae</taxon>
        <taxon>Anthemideae</taxon>
        <taxon>Anthemidinae</taxon>
        <taxon>Tanacetum</taxon>
    </lineage>
</organism>
<feature type="domain" description="Reverse transcriptase zinc-binding" evidence="1">
    <location>
        <begin position="416"/>
        <end position="480"/>
    </location>
</feature>
<dbReference type="PANTHER" id="PTHR33116">
    <property type="entry name" value="REVERSE TRANSCRIPTASE ZINC-BINDING DOMAIN-CONTAINING PROTEIN-RELATED-RELATED"/>
    <property type="match status" value="1"/>
</dbReference>
<dbReference type="Pfam" id="PF13966">
    <property type="entry name" value="zf-RVT"/>
    <property type="match status" value="1"/>
</dbReference>